<dbReference type="KEGG" id="halx:M0R89_20135"/>
<evidence type="ECO:0000313" key="2">
    <source>
        <dbReference type="EMBL" id="UPV76473.1"/>
    </source>
</evidence>
<keyword evidence="3" id="KW-1185">Reference proteome</keyword>
<feature type="compositionally biased region" description="Low complexity" evidence="1">
    <location>
        <begin position="32"/>
        <end position="61"/>
    </location>
</feature>
<accession>A0A8U0I0C3</accession>
<dbReference type="PROSITE" id="PS51257">
    <property type="entry name" value="PROKAR_LIPOPROTEIN"/>
    <property type="match status" value="1"/>
</dbReference>
<dbReference type="Proteomes" id="UP000830729">
    <property type="component" value="Plasmid unnamed1"/>
</dbReference>
<gene>
    <name evidence="2" type="ORF">M0R89_20135</name>
</gene>
<feature type="compositionally biased region" description="Basic and acidic residues" evidence="1">
    <location>
        <begin position="65"/>
        <end position="75"/>
    </location>
</feature>
<geneLocation type="plasmid" evidence="2 3">
    <name>unnamed1</name>
</geneLocation>
<dbReference type="GeneID" id="72187560"/>
<sequence length="378" mass="41751">MDRRQLLVAGAAFFAGCTGGEPDPATGDAETRTTTAGETTAAETSATTRTTTETETTTTETTETETERTTETKKPNENLVEARDALRTAFELYTSNAKSSDAEVSILDVNVASGGFPRSKMNVRLKEARDALGDAGETATDEEKRTISELRDVAQFLELASYVDLYLGRSYRHFRKLVSKLYEGEYRNAKIVREEMVEDRRKADDYRWKVGKKTDAASADATDLFTKSEYEKKVKQVQRSVGNVKTLESLAEKLVDGFERFSDANDRYDSGSYNDAASSYYRAGNLLEDVSDTLSNAGLVDPLSTKTERLTCVLDALVEATEHMEEAAEAQERVENADDADERRSARDDAQRAERDARDAAESCDEVSKTIAVVENLG</sequence>
<name>A0A8U0I0C3_9EURY</name>
<reference evidence="2 3" key="1">
    <citation type="submission" date="2022-04" db="EMBL/GenBank/DDBJ databases">
        <title>Diverse halophilic archaea isolated from saline environments.</title>
        <authorList>
            <person name="Cui H.-L."/>
        </authorList>
    </citation>
    <scope>NUCLEOTIDE SEQUENCE [LARGE SCALE GENOMIC DNA]</scope>
    <source>
        <strain evidence="2 3">XZYJT49</strain>
        <plasmid evidence="2 3">unnamed1</plasmid>
    </source>
</reference>
<protein>
    <submittedName>
        <fullName evidence="2">Uncharacterized protein</fullName>
    </submittedName>
</protein>
<evidence type="ECO:0000256" key="1">
    <source>
        <dbReference type="SAM" id="MobiDB-lite"/>
    </source>
</evidence>
<feature type="region of interest" description="Disordered" evidence="1">
    <location>
        <begin position="15"/>
        <end position="75"/>
    </location>
</feature>
<evidence type="ECO:0000313" key="3">
    <source>
        <dbReference type="Proteomes" id="UP000830729"/>
    </source>
</evidence>
<feature type="region of interest" description="Disordered" evidence="1">
    <location>
        <begin position="324"/>
        <end position="365"/>
    </location>
</feature>
<organism evidence="2 3">
    <name type="scientific">Halorussus limi</name>
    <dbReference type="NCBI Taxonomy" id="2938695"/>
    <lineage>
        <taxon>Archaea</taxon>
        <taxon>Methanobacteriati</taxon>
        <taxon>Methanobacteriota</taxon>
        <taxon>Stenosarchaea group</taxon>
        <taxon>Halobacteria</taxon>
        <taxon>Halobacteriales</taxon>
        <taxon>Haladaptataceae</taxon>
        <taxon>Halorussus</taxon>
    </lineage>
</organism>
<keyword evidence="2" id="KW-0614">Plasmid</keyword>
<dbReference type="EMBL" id="CP096660">
    <property type="protein sequence ID" value="UPV76473.1"/>
    <property type="molecule type" value="Genomic_DNA"/>
</dbReference>
<dbReference type="AlphaFoldDB" id="A0A8U0I0C3"/>
<feature type="compositionally biased region" description="Basic and acidic residues" evidence="1">
    <location>
        <begin position="324"/>
        <end position="361"/>
    </location>
</feature>
<dbReference type="RefSeq" id="WP_248652506.1">
    <property type="nucleotide sequence ID" value="NZ_CP096660.1"/>
</dbReference>
<proteinExistence type="predicted"/>